<organism evidence="1 2">
    <name type="scientific">Loigolactobacillus jiayinensis</name>
    <dbReference type="NCBI Taxonomy" id="2486016"/>
    <lineage>
        <taxon>Bacteria</taxon>
        <taxon>Bacillati</taxon>
        <taxon>Bacillota</taxon>
        <taxon>Bacilli</taxon>
        <taxon>Lactobacillales</taxon>
        <taxon>Lactobacillaceae</taxon>
        <taxon>Loigolactobacillus</taxon>
    </lineage>
</organism>
<name>A0ABW1RBZ8_9LACO</name>
<comment type="caution">
    <text evidence="1">The sequence shown here is derived from an EMBL/GenBank/DDBJ whole genome shotgun (WGS) entry which is preliminary data.</text>
</comment>
<proteinExistence type="predicted"/>
<dbReference type="Gene3D" id="3.40.1830.10">
    <property type="entry name" value="Thermophilic metalloprotease (M29)"/>
    <property type="match status" value="1"/>
</dbReference>
<dbReference type="SUPFAM" id="SSF144052">
    <property type="entry name" value="Thermophilic metalloprotease-like"/>
    <property type="match status" value="1"/>
</dbReference>
<dbReference type="InterPro" id="IPR035097">
    <property type="entry name" value="M29_N-terminal"/>
</dbReference>
<accession>A0ABW1RBZ8</accession>
<keyword evidence="1" id="KW-0645">Protease</keyword>
<keyword evidence="1" id="KW-0378">Hydrolase</keyword>
<evidence type="ECO:0000313" key="1">
    <source>
        <dbReference type="EMBL" id="MFC6169159.1"/>
    </source>
</evidence>
<dbReference type="EC" id="3.4.11.-" evidence="1"/>
<keyword evidence="2" id="KW-1185">Reference proteome</keyword>
<dbReference type="GO" id="GO:0004177">
    <property type="term" value="F:aminopeptidase activity"/>
    <property type="evidence" value="ECO:0007669"/>
    <property type="project" value="UniProtKB-KW"/>
</dbReference>
<dbReference type="EMBL" id="JBHSSL010000007">
    <property type="protein sequence ID" value="MFC6169159.1"/>
    <property type="molecule type" value="Genomic_DNA"/>
</dbReference>
<keyword evidence="1" id="KW-0031">Aminopeptidase</keyword>
<gene>
    <name evidence="1" type="ORF">ACFQGP_00965</name>
</gene>
<sequence length="44" mass="4949">MADFQRQLQQYADLIITVGANVQPGQTLLLQINVEQAFIKICSQ</sequence>
<protein>
    <submittedName>
        <fullName evidence="1">Aminopeptidase</fullName>
        <ecNumber evidence="1">3.4.11.-</ecNumber>
    </submittedName>
</protein>
<dbReference type="Pfam" id="PF02073">
    <property type="entry name" value="Peptidase_M29"/>
    <property type="match status" value="1"/>
</dbReference>
<reference evidence="2" key="1">
    <citation type="journal article" date="2019" name="Int. J. Syst. Evol. Microbiol.">
        <title>The Global Catalogue of Microorganisms (GCM) 10K type strain sequencing project: providing services to taxonomists for standard genome sequencing and annotation.</title>
        <authorList>
            <consortium name="The Broad Institute Genomics Platform"/>
            <consortium name="The Broad Institute Genome Sequencing Center for Infectious Disease"/>
            <person name="Wu L."/>
            <person name="Ma J."/>
        </authorList>
    </citation>
    <scope>NUCLEOTIDE SEQUENCE [LARGE SCALE GENOMIC DNA]</scope>
    <source>
        <strain evidence="2">CCM 8904</strain>
    </source>
</reference>
<dbReference type="InterPro" id="IPR000787">
    <property type="entry name" value="Peptidase_M29"/>
</dbReference>
<dbReference type="Proteomes" id="UP001596289">
    <property type="component" value="Unassembled WGS sequence"/>
</dbReference>
<dbReference type="RefSeq" id="WP_125553264.1">
    <property type="nucleotide sequence ID" value="NZ_JBHSSL010000007.1"/>
</dbReference>
<evidence type="ECO:0000313" key="2">
    <source>
        <dbReference type="Proteomes" id="UP001596289"/>
    </source>
</evidence>